<accession>A0A5C7B800</accession>
<dbReference type="STRING" id="1123037.GCA_000425305_00211"/>
<protein>
    <recommendedName>
        <fullName evidence="3">Lipocalin-like domain-containing protein</fullName>
    </recommendedName>
</protein>
<name>A0A5C7B800_9FLAO</name>
<evidence type="ECO:0008006" key="3">
    <source>
        <dbReference type="Google" id="ProtNLM"/>
    </source>
</evidence>
<evidence type="ECO:0000313" key="1">
    <source>
        <dbReference type="EMBL" id="TXE17877.1"/>
    </source>
</evidence>
<organism evidence="1 2">
    <name type="scientific">Psychroserpens burtonensis</name>
    <dbReference type="NCBI Taxonomy" id="49278"/>
    <lineage>
        <taxon>Bacteria</taxon>
        <taxon>Pseudomonadati</taxon>
        <taxon>Bacteroidota</taxon>
        <taxon>Flavobacteriia</taxon>
        <taxon>Flavobacteriales</taxon>
        <taxon>Flavobacteriaceae</taxon>
        <taxon>Psychroserpens</taxon>
    </lineage>
</organism>
<gene>
    <name evidence="1" type="ORF">ES692_08235</name>
</gene>
<dbReference type="OrthoDB" id="1201884at2"/>
<proteinExistence type="predicted"/>
<dbReference type="AlphaFoldDB" id="A0A5C7B800"/>
<dbReference type="RefSeq" id="WP_028870701.1">
    <property type="nucleotide sequence ID" value="NZ_VOSB01000010.1"/>
</dbReference>
<reference evidence="1 2" key="1">
    <citation type="submission" date="2019-08" db="EMBL/GenBank/DDBJ databases">
        <title>Genome of Psychroserpens burtonensis ACAM 167.</title>
        <authorList>
            <person name="Bowman J.P."/>
        </authorList>
    </citation>
    <scope>NUCLEOTIDE SEQUENCE [LARGE SCALE GENOMIC DNA]</scope>
    <source>
        <strain evidence="1 2">ACAM 167</strain>
    </source>
</reference>
<evidence type="ECO:0000313" key="2">
    <source>
        <dbReference type="Proteomes" id="UP000321938"/>
    </source>
</evidence>
<comment type="caution">
    <text evidence="1">The sequence shown here is derived from an EMBL/GenBank/DDBJ whole genome shotgun (WGS) entry which is preliminary data.</text>
</comment>
<sequence>MSSNNEGALNGSWSLISVAGIDDDYEKDVIIWDFNHNDQELTVTNTNIELIICDGFPTGVYGYQVVHLTGDAVTLMIDDFNFSLSALTDSSFVL</sequence>
<dbReference type="Proteomes" id="UP000321938">
    <property type="component" value="Unassembled WGS sequence"/>
</dbReference>
<dbReference type="EMBL" id="VOSB01000010">
    <property type="protein sequence ID" value="TXE17877.1"/>
    <property type="molecule type" value="Genomic_DNA"/>
</dbReference>
<keyword evidence="2" id="KW-1185">Reference proteome</keyword>